<feature type="transmembrane region" description="Helical" evidence="6">
    <location>
        <begin position="28"/>
        <end position="45"/>
    </location>
</feature>
<dbReference type="EMBL" id="BAABME010008642">
    <property type="protein sequence ID" value="GAA0173526.1"/>
    <property type="molecule type" value="Genomic_DNA"/>
</dbReference>
<evidence type="ECO:0000256" key="5">
    <source>
        <dbReference type="ARBA" id="ARBA00023136"/>
    </source>
</evidence>
<sequence>MEKALLPEREKGEDVETRQPLIDELKKVTYIALPMIIVTVSQYLLRAAPVIMLGHIDELYLASSSIATSFCNVTGFSLILGMSSALETLCGQAYGAGQHKKLGSYTYCGIISLILVCIPVSILWIFIEDILIFVGQDVVISREAGNYAIWLILTLFPYAILQSLNRFLQTQSLILPMLLTSIISICFHLPVCWAFIFKLNLGNAGAALSIGLSYSLNTILLVFYVKYSPTCENTWVPFSADVFGKIGEFYRFAIPSAVMVCLEWWSFELVILFSGLLPNPQLETSVLSICLNITSLHYFIPYSFAVAVSTRVSNELGAGNPQRARIALCVVVVLACSEFLLASAILFCFRFILGYGFSNEKEVVDYVRDITPLLCLSIIVDSIQTVLSGVSRGSGWQHIGAYINLGSYYIVGIPLSLVLGFVFRLKGPGLWIGLLAGSTTQAALLSLITCLSDWRKQATEARERALAEQSSSLAQMLE</sequence>
<gene>
    <name evidence="7" type="ORF">LIER_27122</name>
</gene>
<name>A0AAV3RE99_LITER</name>
<keyword evidence="4 6" id="KW-1133">Transmembrane helix</keyword>
<evidence type="ECO:0000256" key="4">
    <source>
        <dbReference type="ARBA" id="ARBA00022989"/>
    </source>
</evidence>
<feature type="transmembrane region" description="Helical" evidence="6">
    <location>
        <begin position="65"/>
        <end position="86"/>
    </location>
</feature>
<organism evidence="7 8">
    <name type="scientific">Lithospermum erythrorhizon</name>
    <name type="common">Purple gromwell</name>
    <name type="synonym">Lithospermum officinale var. erythrorhizon</name>
    <dbReference type="NCBI Taxonomy" id="34254"/>
    <lineage>
        <taxon>Eukaryota</taxon>
        <taxon>Viridiplantae</taxon>
        <taxon>Streptophyta</taxon>
        <taxon>Embryophyta</taxon>
        <taxon>Tracheophyta</taxon>
        <taxon>Spermatophyta</taxon>
        <taxon>Magnoliopsida</taxon>
        <taxon>eudicotyledons</taxon>
        <taxon>Gunneridae</taxon>
        <taxon>Pentapetalae</taxon>
        <taxon>asterids</taxon>
        <taxon>lamiids</taxon>
        <taxon>Boraginales</taxon>
        <taxon>Boraginaceae</taxon>
        <taxon>Boraginoideae</taxon>
        <taxon>Lithospermeae</taxon>
        <taxon>Lithospermum</taxon>
    </lineage>
</organism>
<feature type="transmembrane region" description="Helical" evidence="6">
    <location>
        <begin position="147"/>
        <end position="164"/>
    </location>
</feature>
<feature type="transmembrane region" description="Helical" evidence="6">
    <location>
        <begin position="402"/>
        <end position="423"/>
    </location>
</feature>
<evidence type="ECO:0000313" key="7">
    <source>
        <dbReference type="EMBL" id="GAA0173526.1"/>
    </source>
</evidence>
<evidence type="ECO:0000256" key="1">
    <source>
        <dbReference type="ARBA" id="ARBA00004141"/>
    </source>
</evidence>
<dbReference type="InterPro" id="IPR045069">
    <property type="entry name" value="MATE_euk"/>
</dbReference>
<dbReference type="NCBIfam" id="TIGR00797">
    <property type="entry name" value="matE"/>
    <property type="match status" value="1"/>
</dbReference>
<dbReference type="GO" id="GO:0016020">
    <property type="term" value="C:membrane"/>
    <property type="evidence" value="ECO:0007669"/>
    <property type="project" value="UniProtKB-SubCell"/>
</dbReference>
<evidence type="ECO:0000256" key="6">
    <source>
        <dbReference type="RuleBase" id="RU004914"/>
    </source>
</evidence>
<proteinExistence type="inferred from homology"/>
<evidence type="ECO:0000313" key="8">
    <source>
        <dbReference type="Proteomes" id="UP001454036"/>
    </source>
</evidence>
<comment type="similarity">
    <text evidence="2 6">Belongs to the multi antimicrobial extrusion (MATE) (TC 2.A.66.1) family.</text>
</comment>
<feature type="transmembrane region" description="Helical" evidence="6">
    <location>
        <begin position="429"/>
        <end position="454"/>
    </location>
</feature>
<feature type="transmembrane region" description="Helical" evidence="6">
    <location>
        <begin position="252"/>
        <end position="273"/>
    </location>
</feature>
<comment type="caution">
    <text evidence="7">The sequence shown here is derived from an EMBL/GenBank/DDBJ whole genome shotgun (WGS) entry which is preliminary data.</text>
</comment>
<keyword evidence="5 6" id="KW-0472">Membrane</keyword>
<dbReference type="InterPro" id="IPR002528">
    <property type="entry name" value="MATE_fam"/>
</dbReference>
<feature type="transmembrane region" description="Helical" evidence="6">
    <location>
        <begin position="107"/>
        <end position="127"/>
    </location>
</feature>
<feature type="transmembrane region" description="Helical" evidence="6">
    <location>
        <begin position="370"/>
        <end position="390"/>
    </location>
</feature>
<evidence type="ECO:0000256" key="2">
    <source>
        <dbReference type="ARBA" id="ARBA00010199"/>
    </source>
</evidence>
<dbReference type="Proteomes" id="UP001454036">
    <property type="component" value="Unassembled WGS sequence"/>
</dbReference>
<feature type="transmembrane region" description="Helical" evidence="6">
    <location>
        <begin position="173"/>
        <end position="196"/>
    </location>
</feature>
<dbReference type="AlphaFoldDB" id="A0AAV3RE99"/>
<reference evidence="7 8" key="1">
    <citation type="submission" date="2024-01" db="EMBL/GenBank/DDBJ databases">
        <title>The complete chloroplast genome sequence of Lithospermum erythrorhizon: insights into the phylogenetic relationship among Boraginaceae species and the maternal lineages of purple gromwells.</title>
        <authorList>
            <person name="Okada T."/>
            <person name="Watanabe K."/>
        </authorList>
    </citation>
    <scope>NUCLEOTIDE SEQUENCE [LARGE SCALE GENOMIC DNA]</scope>
</reference>
<dbReference type="GO" id="GO:0042910">
    <property type="term" value="F:xenobiotic transmembrane transporter activity"/>
    <property type="evidence" value="ECO:0007669"/>
    <property type="project" value="InterPro"/>
</dbReference>
<dbReference type="CDD" id="cd13132">
    <property type="entry name" value="MATE_eukaryotic"/>
    <property type="match status" value="1"/>
</dbReference>
<feature type="transmembrane region" description="Helical" evidence="6">
    <location>
        <begin position="202"/>
        <end position="225"/>
    </location>
</feature>
<keyword evidence="3 6" id="KW-0812">Transmembrane</keyword>
<dbReference type="PANTHER" id="PTHR11206">
    <property type="entry name" value="MULTIDRUG RESISTANCE PROTEIN"/>
    <property type="match status" value="1"/>
</dbReference>
<feature type="transmembrane region" description="Helical" evidence="6">
    <location>
        <begin position="285"/>
        <end position="305"/>
    </location>
</feature>
<dbReference type="GO" id="GO:1990961">
    <property type="term" value="P:xenobiotic detoxification by transmembrane export across the plasma membrane"/>
    <property type="evidence" value="ECO:0007669"/>
    <property type="project" value="InterPro"/>
</dbReference>
<accession>A0AAV3RE99</accession>
<keyword evidence="8" id="KW-1185">Reference proteome</keyword>
<feature type="transmembrane region" description="Helical" evidence="6">
    <location>
        <begin position="326"/>
        <end position="358"/>
    </location>
</feature>
<dbReference type="Pfam" id="PF01554">
    <property type="entry name" value="MatE"/>
    <property type="match status" value="2"/>
</dbReference>
<comment type="subcellular location">
    <subcellularLocation>
        <location evidence="1">Membrane</location>
        <topology evidence="1">Multi-pass membrane protein</topology>
    </subcellularLocation>
</comment>
<evidence type="ECO:0000256" key="3">
    <source>
        <dbReference type="ARBA" id="ARBA00022692"/>
    </source>
</evidence>
<protein>
    <recommendedName>
        <fullName evidence="6">Protein DETOXIFICATION</fullName>
    </recommendedName>
    <alternativeName>
        <fullName evidence="6">Multidrug and toxic compound extrusion protein</fullName>
    </alternativeName>
</protein>
<dbReference type="GO" id="GO:0015297">
    <property type="term" value="F:antiporter activity"/>
    <property type="evidence" value="ECO:0007669"/>
    <property type="project" value="InterPro"/>
</dbReference>